<reference evidence="1" key="2">
    <citation type="journal article" date="2024" name="Toxins">
        <title>Genome Sequence Analysis of Native Xenorhabdus Strains Isolated from Entomopathogenic Nematodes in Argentina.</title>
        <authorList>
            <person name="Palma L."/>
            <person name="Frizzo L."/>
            <person name="Kaiser S."/>
            <person name="Berry C."/>
            <person name="Caballero P."/>
            <person name="Bode H.B."/>
            <person name="Del Valle E.E."/>
        </authorList>
    </citation>
    <scope>NUCLEOTIDE SEQUENCE</scope>
    <source>
        <strain evidence="1">M</strain>
    </source>
</reference>
<reference evidence="1" key="1">
    <citation type="submission" date="2020-09" db="EMBL/GenBank/DDBJ databases">
        <authorList>
            <person name="Palma L."/>
            <person name="Caballero P."/>
            <person name="Berry C."/>
            <person name="Del Valle E."/>
        </authorList>
    </citation>
    <scope>NUCLEOTIDE SEQUENCE</scope>
    <source>
        <strain evidence="1">M</strain>
    </source>
</reference>
<proteinExistence type="predicted"/>
<accession>A0AAW3YUF6</accession>
<dbReference type="EMBL" id="JACXBF010000172">
    <property type="protein sequence ID" value="MBD2800387.1"/>
    <property type="molecule type" value="Genomic_DNA"/>
</dbReference>
<protein>
    <submittedName>
        <fullName evidence="1">Glycosyltransferase</fullName>
    </submittedName>
</protein>
<comment type="caution">
    <text evidence="1">The sequence shown here is derived from an EMBL/GenBank/DDBJ whole genome shotgun (WGS) entry which is preliminary data.</text>
</comment>
<dbReference type="AlphaFoldDB" id="A0AAW3YUF6"/>
<dbReference type="Proteomes" id="UP001193920">
    <property type="component" value="Unassembled WGS sequence"/>
</dbReference>
<dbReference type="InterPro" id="IPR029465">
    <property type="entry name" value="ATPgrasp_TupA"/>
</dbReference>
<evidence type="ECO:0000313" key="1">
    <source>
        <dbReference type="EMBL" id="MBD2800387.1"/>
    </source>
</evidence>
<organism evidence="1">
    <name type="scientific">Xenorhabdus szentirmaii</name>
    <dbReference type="NCBI Taxonomy" id="290112"/>
    <lineage>
        <taxon>Bacteria</taxon>
        <taxon>Pseudomonadati</taxon>
        <taxon>Pseudomonadota</taxon>
        <taxon>Gammaproteobacteria</taxon>
        <taxon>Enterobacterales</taxon>
        <taxon>Morganellaceae</taxon>
        <taxon>Xenorhabdus</taxon>
    </lineage>
</organism>
<dbReference type="Pfam" id="PF14305">
    <property type="entry name" value="ATPgrasp_TupA"/>
    <property type="match status" value="1"/>
</dbReference>
<sequence>MLILKWFKYQLDVLKSYIISDENYRRRIYKKRFNKEMNLNTPKTFNEKINYRILKDKNPLYTKLADKIQVREYIKEKIGEQYLIPILGIYDSPKEINYEKLPEKFVLKCNHDSGSVIICQDKNNFNFKKAKNKLKFHLKNNMYVRTREWHYKNIIPKILCEEYLDIYYEENKKPIPEDYRLHCFHGKVEFIELQFNKFEGDKFINIYDKNWNIQPFKMSFENSNFIVDKPNEISKMIELAEVLCNNFDYCRIDFFVTKSQIFFAEITFTPCNGLDLITPEEWDYKIGNKWNLNIEYNEKNHF</sequence>
<dbReference type="RefSeq" id="WP_323868770.1">
    <property type="nucleotide sequence ID" value="NZ_JACXBF010000172.1"/>
</dbReference>
<gene>
    <name evidence="1" type="ORF">ID854_07925</name>
</gene>
<name>A0AAW3YUF6_9GAMM</name>